<dbReference type="InterPro" id="IPR017998">
    <property type="entry name" value="Chaperone_TCP-1"/>
</dbReference>
<evidence type="ECO:0000256" key="2">
    <source>
        <dbReference type="ARBA" id="ARBA00022840"/>
    </source>
</evidence>
<dbReference type="InterPro" id="IPR027410">
    <property type="entry name" value="TCP-1-like_intermed_sf"/>
</dbReference>
<dbReference type="InterPro" id="IPR027413">
    <property type="entry name" value="GROEL-like_equatorial_sf"/>
</dbReference>
<evidence type="ECO:0000256" key="1">
    <source>
        <dbReference type="ARBA" id="ARBA00022741"/>
    </source>
</evidence>
<gene>
    <name evidence="4" type="ORF">LVIROSA_LOCUS29755</name>
</gene>
<dbReference type="EMBL" id="CAKMRJ010005523">
    <property type="protein sequence ID" value="CAH1443870.1"/>
    <property type="molecule type" value="Genomic_DNA"/>
</dbReference>
<accession>A0AAU9P1C1</accession>
<dbReference type="Proteomes" id="UP001157418">
    <property type="component" value="Unassembled WGS sequence"/>
</dbReference>
<evidence type="ECO:0000313" key="5">
    <source>
        <dbReference type="Proteomes" id="UP001157418"/>
    </source>
</evidence>
<dbReference type="SUPFAM" id="SSF54849">
    <property type="entry name" value="GroEL-intermediate domain like"/>
    <property type="match status" value="1"/>
</dbReference>
<organism evidence="4 5">
    <name type="scientific">Lactuca virosa</name>
    <dbReference type="NCBI Taxonomy" id="75947"/>
    <lineage>
        <taxon>Eukaryota</taxon>
        <taxon>Viridiplantae</taxon>
        <taxon>Streptophyta</taxon>
        <taxon>Embryophyta</taxon>
        <taxon>Tracheophyta</taxon>
        <taxon>Spermatophyta</taxon>
        <taxon>Magnoliopsida</taxon>
        <taxon>eudicotyledons</taxon>
        <taxon>Gunneridae</taxon>
        <taxon>Pentapetalae</taxon>
        <taxon>asterids</taxon>
        <taxon>campanulids</taxon>
        <taxon>Asterales</taxon>
        <taxon>Asteraceae</taxon>
        <taxon>Cichorioideae</taxon>
        <taxon>Cichorieae</taxon>
        <taxon>Lactucinae</taxon>
        <taxon>Lactuca</taxon>
    </lineage>
</organism>
<dbReference type="GO" id="GO:0140662">
    <property type="term" value="F:ATP-dependent protein folding chaperone"/>
    <property type="evidence" value="ECO:0007669"/>
    <property type="project" value="InterPro"/>
</dbReference>
<keyword evidence="1" id="KW-0547">Nucleotide-binding</keyword>
<name>A0AAU9P1C1_9ASTR</name>
<evidence type="ECO:0008006" key="6">
    <source>
        <dbReference type="Google" id="ProtNLM"/>
    </source>
</evidence>
<dbReference type="Gene3D" id="1.10.560.10">
    <property type="entry name" value="GroEL-like equatorial domain"/>
    <property type="match status" value="1"/>
</dbReference>
<keyword evidence="5" id="KW-1185">Reference proteome</keyword>
<sequence>MTTFNDDHHPSMLPFSLLLRLPRFLLLYICKLLTTHHLFDALFLYYRNGKDTWEKTKRPSPPVVEYIISRLNIFPGRSTQLHGELDTRIGVPTFFSVILRYFPPEGWGQTSQRRASQDQIFNETRLQNLQRQLVNDLLEVNTPRIAARLIWAISEHIDLEGLDPLLADDPEDALNIIISKIQKILFNADSSATETNKLQDVQANVRHPNSCTILIKGPNDHTISQIKDVVRDGLRSVKNTIEDEAVVRGAGAFQVAARQHLINFRVKKTVKGRAQLGVQAFADALLIVPKTLAKNSGLDTQDVIISLTGEHDNGNVVGLNQHTGDPIDPQMEGIFDNYAVKLQIIKPVIASQLLLVDEVIRTGRNIR</sequence>
<dbReference type="Gene3D" id="3.30.260.10">
    <property type="entry name" value="TCP-1-like chaperonin intermediate domain"/>
    <property type="match status" value="1"/>
</dbReference>
<reference evidence="4 5" key="1">
    <citation type="submission" date="2022-01" db="EMBL/GenBank/DDBJ databases">
        <authorList>
            <person name="Xiong W."/>
            <person name="Schranz E."/>
        </authorList>
    </citation>
    <scope>NUCLEOTIDE SEQUENCE [LARGE SCALE GENOMIC DNA]</scope>
</reference>
<comment type="caution">
    <text evidence="4">The sequence shown here is derived from an EMBL/GenBank/DDBJ whole genome shotgun (WGS) entry which is preliminary data.</text>
</comment>
<evidence type="ECO:0000313" key="4">
    <source>
        <dbReference type="EMBL" id="CAH1443870.1"/>
    </source>
</evidence>
<protein>
    <recommendedName>
        <fullName evidence="6">T-complex protein 1 subunit zeta</fullName>
    </recommendedName>
</protein>
<dbReference type="FunFam" id="3.30.260.10:FF:000017">
    <property type="entry name" value="T-complex protein 1 subunit zeta"/>
    <property type="match status" value="1"/>
</dbReference>
<keyword evidence="2" id="KW-0067">ATP-binding</keyword>
<dbReference type="SUPFAM" id="SSF48592">
    <property type="entry name" value="GroEL equatorial domain-like"/>
    <property type="match status" value="1"/>
</dbReference>
<dbReference type="PANTHER" id="PTHR11353">
    <property type="entry name" value="CHAPERONIN"/>
    <property type="match status" value="1"/>
</dbReference>
<dbReference type="Pfam" id="PF00118">
    <property type="entry name" value="Cpn60_TCP1"/>
    <property type="match status" value="1"/>
</dbReference>
<dbReference type="AlphaFoldDB" id="A0AAU9P1C1"/>
<keyword evidence="3" id="KW-0143">Chaperone</keyword>
<evidence type="ECO:0000256" key="3">
    <source>
        <dbReference type="ARBA" id="ARBA00023186"/>
    </source>
</evidence>
<dbReference type="GO" id="GO:0005524">
    <property type="term" value="F:ATP binding"/>
    <property type="evidence" value="ECO:0007669"/>
    <property type="project" value="UniProtKB-KW"/>
</dbReference>
<dbReference type="InterPro" id="IPR002423">
    <property type="entry name" value="Cpn60/GroEL/TCP-1"/>
</dbReference>
<proteinExistence type="predicted"/>